<reference evidence="1 2" key="1">
    <citation type="journal article" date="2012" name="Stand. Genomic Sci.">
        <title>Complete genome sequence of the melanogenic marine bacterium Marinomonas mediterranea type strain (MMB-1(T)).</title>
        <authorList>
            <person name="Lucas-Elio P."/>
            <person name="Goodwin L."/>
            <person name="Woyke T."/>
            <person name="Pitluck S."/>
            <person name="Nolan M."/>
            <person name="Kyrpides N.C."/>
            <person name="Detter J.C."/>
            <person name="Copeland A."/>
            <person name="Teshima H."/>
            <person name="Bruce D."/>
            <person name="Detter C."/>
            <person name="Tapia R."/>
            <person name="Han S."/>
            <person name="Land M.L."/>
            <person name="Ivanova N."/>
            <person name="Mikhailova N."/>
            <person name="Johnston A.W."/>
            <person name="Sanchez-Amat A."/>
        </authorList>
    </citation>
    <scope>NUCLEOTIDE SEQUENCE [LARGE SCALE GENOMIC DNA]</scope>
    <source>
        <strain evidence="2">ATCC 700492 / JCM 21426 / NBRC 103028 / MMB-1</strain>
    </source>
</reference>
<dbReference type="RefSeq" id="WP_013661780.1">
    <property type="nucleotide sequence ID" value="NC_015276.1"/>
</dbReference>
<dbReference type="KEGG" id="mme:Marme_2646"/>
<dbReference type="EMBL" id="CP002583">
    <property type="protein sequence ID" value="ADZ91877.1"/>
    <property type="molecule type" value="Genomic_DNA"/>
</dbReference>
<proteinExistence type="predicted"/>
<dbReference type="HOGENOM" id="CLU_2526598_0_0_6"/>
<keyword evidence="2" id="KW-1185">Reference proteome</keyword>
<name>F2JXH7_MARM1</name>
<evidence type="ECO:0000313" key="1">
    <source>
        <dbReference type="EMBL" id="ADZ91877.1"/>
    </source>
</evidence>
<dbReference type="AlphaFoldDB" id="F2JXH7"/>
<dbReference type="OrthoDB" id="7068833at2"/>
<protein>
    <submittedName>
        <fullName evidence="1">Uncharacterized protein</fullName>
    </submittedName>
</protein>
<dbReference type="STRING" id="717774.Marme_2646"/>
<sequence length="85" mass="9522">MSDIEKALKLVSKGFKKKEKELKLTPEQLEQLLKVFLQVQSVLQGTGTIKDLEKENNKMLVKMAKTFIEEAAEKANDGGSPKESD</sequence>
<evidence type="ECO:0000313" key="2">
    <source>
        <dbReference type="Proteomes" id="UP000001062"/>
    </source>
</evidence>
<organism evidence="1 2">
    <name type="scientific">Marinomonas mediterranea (strain ATCC 700492 / JCM 21426 / NBRC 103028 / MMB-1)</name>
    <dbReference type="NCBI Taxonomy" id="717774"/>
    <lineage>
        <taxon>Bacteria</taxon>
        <taxon>Pseudomonadati</taxon>
        <taxon>Pseudomonadota</taxon>
        <taxon>Gammaproteobacteria</taxon>
        <taxon>Oceanospirillales</taxon>
        <taxon>Oceanospirillaceae</taxon>
        <taxon>Marinomonas</taxon>
    </lineage>
</organism>
<dbReference type="PATRIC" id="fig|717774.3.peg.2732"/>
<accession>F2JXH7</accession>
<gene>
    <name evidence="1" type="ordered locus">Marme_2646</name>
</gene>
<dbReference type="Proteomes" id="UP000001062">
    <property type="component" value="Chromosome"/>
</dbReference>